<proteinExistence type="predicted"/>
<gene>
    <name evidence="2" type="ORF">HYPSUDRAFT_575749</name>
</gene>
<feature type="region of interest" description="Disordered" evidence="1">
    <location>
        <begin position="105"/>
        <end position="129"/>
    </location>
</feature>
<dbReference type="Proteomes" id="UP000054270">
    <property type="component" value="Unassembled WGS sequence"/>
</dbReference>
<feature type="region of interest" description="Disordered" evidence="1">
    <location>
        <begin position="38"/>
        <end position="58"/>
    </location>
</feature>
<protein>
    <submittedName>
        <fullName evidence="2">Uncharacterized protein</fullName>
    </submittedName>
</protein>
<keyword evidence="3" id="KW-1185">Reference proteome</keyword>
<sequence length="182" mass="20031">MTTTGQELPTDEALIFRTTRSLGWITLGILSESQRSIASSNSHSRKHHLSRSPGPLCINETSAELPTAALAHTPTLPTIRSASNLASRRRHPRRVFDTTRVFRRNERKTSNRHTGGKREERYHLSGSLSRTNFQNRRRRCIFDSGLATPANNAAQLRDVAGANLNAAAGSFVAFASSIPDPS</sequence>
<name>A0A0D2KFU3_HYPSF</name>
<evidence type="ECO:0000313" key="2">
    <source>
        <dbReference type="EMBL" id="KJA13302.1"/>
    </source>
</evidence>
<dbReference type="EMBL" id="KN817757">
    <property type="protein sequence ID" value="KJA13302.1"/>
    <property type="molecule type" value="Genomic_DNA"/>
</dbReference>
<organism evidence="2 3">
    <name type="scientific">Hypholoma sublateritium (strain FD-334 SS-4)</name>
    <dbReference type="NCBI Taxonomy" id="945553"/>
    <lineage>
        <taxon>Eukaryota</taxon>
        <taxon>Fungi</taxon>
        <taxon>Dikarya</taxon>
        <taxon>Basidiomycota</taxon>
        <taxon>Agaricomycotina</taxon>
        <taxon>Agaricomycetes</taxon>
        <taxon>Agaricomycetidae</taxon>
        <taxon>Agaricales</taxon>
        <taxon>Agaricineae</taxon>
        <taxon>Strophariaceae</taxon>
        <taxon>Hypholoma</taxon>
    </lineage>
</organism>
<reference evidence="3" key="1">
    <citation type="submission" date="2014-04" db="EMBL/GenBank/DDBJ databases">
        <title>Evolutionary Origins and Diversification of the Mycorrhizal Mutualists.</title>
        <authorList>
            <consortium name="DOE Joint Genome Institute"/>
            <consortium name="Mycorrhizal Genomics Consortium"/>
            <person name="Kohler A."/>
            <person name="Kuo A."/>
            <person name="Nagy L.G."/>
            <person name="Floudas D."/>
            <person name="Copeland A."/>
            <person name="Barry K.W."/>
            <person name="Cichocki N."/>
            <person name="Veneault-Fourrey C."/>
            <person name="LaButti K."/>
            <person name="Lindquist E.A."/>
            <person name="Lipzen A."/>
            <person name="Lundell T."/>
            <person name="Morin E."/>
            <person name="Murat C."/>
            <person name="Riley R."/>
            <person name="Ohm R."/>
            <person name="Sun H."/>
            <person name="Tunlid A."/>
            <person name="Henrissat B."/>
            <person name="Grigoriev I.V."/>
            <person name="Hibbett D.S."/>
            <person name="Martin F."/>
        </authorList>
    </citation>
    <scope>NUCLEOTIDE SEQUENCE [LARGE SCALE GENOMIC DNA]</scope>
    <source>
        <strain evidence="3">FD-334 SS-4</strain>
    </source>
</reference>
<evidence type="ECO:0000256" key="1">
    <source>
        <dbReference type="SAM" id="MobiDB-lite"/>
    </source>
</evidence>
<evidence type="ECO:0000313" key="3">
    <source>
        <dbReference type="Proteomes" id="UP000054270"/>
    </source>
</evidence>
<accession>A0A0D2KFU3</accession>
<dbReference type="AlphaFoldDB" id="A0A0D2KFU3"/>